<proteinExistence type="inferred from homology"/>
<dbReference type="GO" id="GO:0016491">
    <property type="term" value="F:oxidoreductase activity"/>
    <property type="evidence" value="ECO:0007669"/>
    <property type="project" value="InterPro"/>
</dbReference>
<evidence type="ECO:0000256" key="1">
    <source>
        <dbReference type="ARBA" id="ARBA00008710"/>
    </source>
</evidence>
<dbReference type="GO" id="GO:0070967">
    <property type="term" value="F:coenzyme F420 binding"/>
    <property type="evidence" value="ECO:0007669"/>
    <property type="project" value="TreeGrafter"/>
</dbReference>
<dbReference type="InterPro" id="IPR012312">
    <property type="entry name" value="Hemerythrin-like"/>
</dbReference>
<comment type="similarity">
    <text evidence="1">Belongs to the F420H(2)-dependent quinone reductase family.</text>
</comment>
<dbReference type="NCBIfam" id="TIGR00026">
    <property type="entry name" value="hi_GC_TIGR00026"/>
    <property type="match status" value="1"/>
</dbReference>
<evidence type="ECO:0000256" key="2">
    <source>
        <dbReference type="ARBA" id="ARBA00049106"/>
    </source>
</evidence>
<dbReference type="InterPro" id="IPR012349">
    <property type="entry name" value="Split_barrel_FMN-bd"/>
</dbReference>
<dbReference type="SUPFAM" id="SSF50475">
    <property type="entry name" value="FMN-binding split barrel"/>
    <property type="match status" value="1"/>
</dbReference>
<dbReference type="PANTHER" id="PTHR39428">
    <property type="entry name" value="F420H(2)-DEPENDENT QUINONE REDUCTASE RV1261C"/>
    <property type="match status" value="1"/>
</dbReference>
<dbReference type="InterPro" id="IPR004378">
    <property type="entry name" value="F420H2_quin_Rdtase"/>
</dbReference>
<feature type="domain" description="Hemerythrin-like" evidence="3">
    <location>
        <begin position="171"/>
        <end position="309"/>
    </location>
</feature>
<dbReference type="CDD" id="cd12108">
    <property type="entry name" value="Hr-like"/>
    <property type="match status" value="1"/>
</dbReference>
<evidence type="ECO:0000259" key="3">
    <source>
        <dbReference type="Pfam" id="PF01814"/>
    </source>
</evidence>
<keyword evidence="5" id="KW-1185">Reference proteome</keyword>
<dbReference type="PANTHER" id="PTHR39428:SF1">
    <property type="entry name" value="F420H(2)-DEPENDENT QUINONE REDUCTASE RV1261C"/>
    <property type="match status" value="1"/>
</dbReference>
<comment type="catalytic activity">
    <reaction evidence="2">
        <text>oxidized coenzyme F420-(gamma-L-Glu)(n) + a quinol + H(+) = reduced coenzyme F420-(gamma-L-Glu)(n) + a quinone</text>
        <dbReference type="Rhea" id="RHEA:39663"/>
        <dbReference type="Rhea" id="RHEA-COMP:12939"/>
        <dbReference type="Rhea" id="RHEA-COMP:14378"/>
        <dbReference type="ChEBI" id="CHEBI:15378"/>
        <dbReference type="ChEBI" id="CHEBI:24646"/>
        <dbReference type="ChEBI" id="CHEBI:132124"/>
        <dbReference type="ChEBI" id="CHEBI:133980"/>
        <dbReference type="ChEBI" id="CHEBI:139511"/>
    </reaction>
</comment>
<dbReference type="Gene3D" id="2.30.110.10">
    <property type="entry name" value="Electron Transport, Fmn-binding Protein, Chain A"/>
    <property type="match status" value="1"/>
</dbReference>
<evidence type="ECO:0000313" key="5">
    <source>
        <dbReference type="Proteomes" id="UP000526734"/>
    </source>
</evidence>
<dbReference type="EMBL" id="JACGZW010000018">
    <property type="protein sequence ID" value="MBB1159198.1"/>
    <property type="molecule type" value="Genomic_DNA"/>
</dbReference>
<dbReference type="Pfam" id="PF04075">
    <property type="entry name" value="F420H2_quin_red"/>
    <property type="match status" value="1"/>
</dbReference>
<name>A0A7W3W5P5_9PSEU</name>
<gene>
    <name evidence="4" type="ORF">H4281_39150</name>
</gene>
<dbReference type="Proteomes" id="UP000526734">
    <property type="component" value="Unassembled WGS sequence"/>
</dbReference>
<sequence length="320" mass="34930">MPCACGIFFVPVFRARLLLSGKTERNCVSNDFHSRLIAEFRANRGALGGRFEGWPLAVLTTTGARTGLRREVLLGYLEIDGNGVVVASANGADRHPAWYRNIRRNPMVTVEVGGDTYQAMAAIPQGPAYEKLFAKAVAEAPGYGDYQAKTTRAIPVVVLHRIDSRVKGMGDWLVEVHRWFRAELRALREQADALAEGRTAAIVRPEPDLAQEMRTRCLGFCTALRRHHVGEDSAVFPSLAEQFPALAPVIARLAGQHQVAAGLQDSIRELVDGFVPGESDPARLRAELERLAGELEAHFEFEEEAVVTALNATAPAPPTA</sequence>
<reference evidence="4 5" key="1">
    <citation type="submission" date="2020-08" db="EMBL/GenBank/DDBJ databases">
        <title>Amycolatopsis sp. nov. DR6-1 isolated from Dendrobium heterocarpum.</title>
        <authorList>
            <person name="Tedsree N."/>
            <person name="Kuncharoen N."/>
            <person name="Likhitwitayawuid K."/>
            <person name="Tanasupawat S."/>
        </authorList>
    </citation>
    <scope>NUCLEOTIDE SEQUENCE [LARGE SCALE GENOMIC DNA]</scope>
    <source>
        <strain evidence="4 5">DR6-1</strain>
    </source>
</reference>
<protein>
    <submittedName>
        <fullName evidence="4">Nitroreductase family deazaflavin-dependent oxidoreductase</fullName>
    </submittedName>
</protein>
<evidence type="ECO:0000313" key="4">
    <source>
        <dbReference type="EMBL" id="MBB1159198.1"/>
    </source>
</evidence>
<dbReference type="AlphaFoldDB" id="A0A7W3W5P5"/>
<accession>A0A7W3W5P5</accession>
<comment type="caution">
    <text evidence="4">The sequence shown here is derived from an EMBL/GenBank/DDBJ whole genome shotgun (WGS) entry which is preliminary data.</text>
</comment>
<organism evidence="4 5">
    <name type="scientific">Amycolatopsis dendrobii</name>
    <dbReference type="NCBI Taxonomy" id="2760662"/>
    <lineage>
        <taxon>Bacteria</taxon>
        <taxon>Bacillati</taxon>
        <taxon>Actinomycetota</taxon>
        <taxon>Actinomycetes</taxon>
        <taxon>Pseudonocardiales</taxon>
        <taxon>Pseudonocardiaceae</taxon>
        <taxon>Amycolatopsis</taxon>
    </lineage>
</organism>
<dbReference type="GO" id="GO:0005886">
    <property type="term" value="C:plasma membrane"/>
    <property type="evidence" value="ECO:0007669"/>
    <property type="project" value="TreeGrafter"/>
</dbReference>
<dbReference type="Gene3D" id="1.20.120.520">
    <property type="entry name" value="nmb1532 protein domain like"/>
    <property type="match status" value="1"/>
</dbReference>
<dbReference type="Pfam" id="PF01814">
    <property type="entry name" value="Hemerythrin"/>
    <property type="match status" value="1"/>
</dbReference>